<reference evidence="5" key="1">
    <citation type="journal article" date="2012" name="Nat. Biotechnol.">
        <title>Reference genome sequence of the model plant Setaria.</title>
        <authorList>
            <person name="Bennetzen J.L."/>
            <person name="Schmutz J."/>
            <person name="Wang H."/>
            <person name="Percifield R."/>
            <person name="Hawkins J."/>
            <person name="Pontaroli A.C."/>
            <person name="Estep M."/>
            <person name="Feng L."/>
            <person name="Vaughn J.N."/>
            <person name="Grimwood J."/>
            <person name="Jenkins J."/>
            <person name="Barry K."/>
            <person name="Lindquist E."/>
            <person name="Hellsten U."/>
            <person name="Deshpande S."/>
            <person name="Wang X."/>
            <person name="Wu X."/>
            <person name="Mitros T."/>
            <person name="Triplett J."/>
            <person name="Yang X."/>
            <person name="Ye C.Y."/>
            <person name="Mauro-Herrera M."/>
            <person name="Wang L."/>
            <person name="Li P."/>
            <person name="Sharma M."/>
            <person name="Sharma R."/>
            <person name="Ronald P.C."/>
            <person name="Panaud O."/>
            <person name="Kellogg E.A."/>
            <person name="Brutnell T.P."/>
            <person name="Doust A.N."/>
            <person name="Tuskan G.A."/>
            <person name="Rokhsar D."/>
            <person name="Devos K.M."/>
        </authorList>
    </citation>
    <scope>NUCLEOTIDE SEQUENCE [LARGE SCALE GENOMIC DNA]</scope>
    <source>
        <strain evidence="5">cv. Yugu1</strain>
    </source>
</reference>
<dbReference type="eggNOG" id="KOG1110">
    <property type="taxonomic scope" value="Eukaryota"/>
</dbReference>
<feature type="compositionally biased region" description="Basic and acidic residues" evidence="3">
    <location>
        <begin position="80"/>
        <end position="99"/>
    </location>
</feature>
<dbReference type="Proteomes" id="UP000004995">
    <property type="component" value="Unassembled WGS sequence"/>
</dbReference>
<name>K3Z079_SETIT</name>
<dbReference type="InterPro" id="IPR036400">
    <property type="entry name" value="Cyt_B5-like_heme/steroid_sf"/>
</dbReference>
<dbReference type="AlphaFoldDB" id="K3Z079"/>
<dbReference type="OMA" id="EWEGKFM"/>
<proteinExistence type="predicted"/>
<dbReference type="GO" id="GO:0005496">
    <property type="term" value="F:steroid binding"/>
    <property type="evidence" value="ECO:0007669"/>
    <property type="project" value="UniProtKB-KW"/>
</dbReference>
<feature type="region of interest" description="Disordered" evidence="3">
    <location>
        <begin position="74"/>
        <end position="218"/>
    </location>
</feature>
<dbReference type="Gene3D" id="3.10.120.10">
    <property type="entry name" value="Cytochrome b5-like heme/steroid binding domain"/>
    <property type="match status" value="1"/>
</dbReference>
<keyword evidence="1" id="KW-0754">Steroid-binding</keyword>
<dbReference type="PANTHER" id="PTHR10281:SF45">
    <property type="entry name" value="MEMBRANE STEROID-BINDING PROTEIN 2"/>
    <property type="match status" value="1"/>
</dbReference>
<dbReference type="InterPro" id="IPR050577">
    <property type="entry name" value="MAPR/NEUFC/NENF-like"/>
</dbReference>
<organism evidence="4 5">
    <name type="scientific">Setaria italica</name>
    <name type="common">Foxtail millet</name>
    <name type="synonym">Panicum italicum</name>
    <dbReference type="NCBI Taxonomy" id="4555"/>
    <lineage>
        <taxon>Eukaryota</taxon>
        <taxon>Viridiplantae</taxon>
        <taxon>Streptophyta</taxon>
        <taxon>Embryophyta</taxon>
        <taxon>Tracheophyta</taxon>
        <taxon>Spermatophyta</taxon>
        <taxon>Magnoliopsida</taxon>
        <taxon>Liliopsida</taxon>
        <taxon>Poales</taxon>
        <taxon>Poaceae</taxon>
        <taxon>PACMAD clade</taxon>
        <taxon>Panicoideae</taxon>
        <taxon>Panicodae</taxon>
        <taxon>Paniceae</taxon>
        <taxon>Cenchrinae</taxon>
        <taxon>Setaria</taxon>
    </lineage>
</organism>
<accession>K3Z079</accession>
<sequence>MFYGPDGPYILFAGRDASRALAQMSFEPSDLTSDISGLGPFEAEALQEWEYKFKSKYVTVGTIKKTVLVAEEDCTSTVTTERDIDASTLESDHVPEPKETGASNQGSVVEETTETPDVDGKELLDSDAMKTSSQVDAVEKPDETPNVAVKNSNADVKNNSSTEEAVEPKQTPQIVDDKNRCKPEDATEKKNKAADAVDLKNTATSHEDAGQPKETGNI</sequence>
<protein>
    <recommendedName>
        <fullName evidence="6">Cytochrome b5 heme-binding domain-containing protein</fullName>
    </recommendedName>
</protein>
<dbReference type="SUPFAM" id="SSF55856">
    <property type="entry name" value="Cytochrome b5-like heme/steroid binding domain"/>
    <property type="match status" value="1"/>
</dbReference>
<dbReference type="HOGENOM" id="CLU_042860_0_0_1"/>
<evidence type="ECO:0000256" key="1">
    <source>
        <dbReference type="ARBA" id="ARBA00022665"/>
    </source>
</evidence>
<evidence type="ECO:0000313" key="4">
    <source>
        <dbReference type="EnsemblPlants" id="KQL30678"/>
    </source>
</evidence>
<feature type="compositionally biased region" description="Basic and acidic residues" evidence="3">
    <location>
        <begin position="118"/>
        <end position="128"/>
    </location>
</feature>
<keyword evidence="5" id="KW-1185">Reference proteome</keyword>
<dbReference type="InParanoid" id="K3Z079"/>
<feature type="compositionally biased region" description="Polar residues" evidence="3">
    <location>
        <begin position="149"/>
        <end position="163"/>
    </location>
</feature>
<dbReference type="Gramene" id="KQL30678">
    <property type="protein sequence ID" value="KQL30678"/>
    <property type="gene ID" value="SETIT_019940mg"/>
</dbReference>
<evidence type="ECO:0000256" key="3">
    <source>
        <dbReference type="SAM" id="MobiDB-lite"/>
    </source>
</evidence>
<dbReference type="EMBL" id="AGNK02000455">
    <property type="status" value="NOT_ANNOTATED_CDS"/>
    <property type="molecule type" value="Genomic_DNA"/>
</dbReference>
<dbReference type="EnsemblPlants" id="KQL30678">
    <property type="protein sequence ID" value="KQL30678"/>
    <property type="gene ID" value="SETIT_019940mg"/>
</dbReference>
<dbReference type="PANTHER" id="PTHR10281">
    <property type="entry name" value="MEMBRANE-ASSOCIATED PROGESTERONE RECEPTOR COMPONENT-RELATED"/>
    <property type="match status" value="1"/>
</dbReference>
<evidence type="ECO:0000256" key="2">
    <source>
        <dbReference type="ARBA" id="ARBA00023121"/>
    </source>
</evidence>
<keyword evidence="2" id="KW-0446">Lipid-binding</keyword>
<reference evidence="4" key="2">
    <citation type="submission" date="2018-08" db="UniProtKB">
        <authorList>
            <consortium name="EnsemblPlants"/>
        </authorList>
    </citation>
    <scope>IDENTIFICATION</scope>
    <source>
        <strain evidence="4">Yugu1</strain>
    </source>
</reference>
<evidence type="ECO:0000313" key="5">
    <source>
        <dbReference type="Proteomes" id="UP000004995"/>
    </source>
</evidence>
<evidence type="ECO:0008006" key="6">
    <source>
        <dbReference type="Google" id="ProtNLM"/>
    </source>
</evidence>
<feature type="compositionally biased region" description="Basic and acidic residues" evidence="3">
    <location>
        <begin position="175"/>
        <end position="198"/>
    </location>
</feature>